<dbReference type="Proteomes" id="UP001209854">
    <property type="component" value="Unassembled WGS sequence"/>
</dbReference>
<keyword evidence="1" id="KW-0472">Membrane</keyword>
<dbReference type="Gene3D" id="3.30.2090.10">
    <property type="entry name" value="Multidrug efflux transporter AcrB TolC docking domain, DN and DC subdomains"/>
    <property type="match status" value="2"/>
</dbReference>
<keyword evidence="1" id="KW-1133">Transmembrane helix</keyword>
<accession>A0ABT3MRP1</accession>
<dbReference type="PANTHER" id="PTHR32063:SF33">
    <property type="entry name" value="RND SUPERFAMILY EFFLUX PUMP PERMEASE COMPONENT"/>
    <property type="match status" value="1"/>
</dbReference>
<feature type="transmembrane region" description="Helical" evidence="1">
    <location>
        <begin position="981"/>
        <end position="1000"/>
    </location>
</feature>
<dbReference type="PANTHER" id="PTHR32063">
    <property type="match status" value="1"/>
</dbReference>
<name>A0ABT3MRP1_9GAMM</name>
<dbReference type="Gene3D" id="3.30.70.1440">
    <property type="entry name" value="Multidrug efflux transporter AcrB pore domain"/>
    <property type="match status" value="1"/>
</dbReference>
<evidence type="ECO:0000256" key="1">
    <source>
        <dbReference type="SAM" id="Phobius"/>
    </source>
</evidence>
<feature type="transmembrane region" description="Helical" evidence="1">
    <location>
        <begin position="447"/>
        <end position="469"/>
    </location>
</feature>
<proteinExistence type="predicted"/>
<feature type="transmembrane region" description="Helical" evidence="1">
    <location>
        <begin position="549"/>
        <end position="575"/>
    </location>
</feature>
<reference evidence="2 3" key="1">
    <citation type="submission" date="2022-10" db="EMBL/GenBank/DDBJ databases">
        <title>High-quality genome sequences of two octocoral-associated bacteria, Endozoicomonas euniceicola EF212 and Endozoicomonas gorgoniicola PS125.</title>
        <authorList>
            <person name="Chiou Y.-J."/>
            <person name="Chen Y.-H."/>
        </authorList>
    </citation>
    <scope>NUCLEOTIDE SEQUENCE [LARGE SCALE GENOMIC DNA]</scope>
    <source>
        <strain evidence="2 3">PS125</strain>
    </source>
</reference>
<sequence length="1069" mass="116749">MSQNTLQSTPQNEDNSANGKGVIAWFANNPVAANLLMISIIAAGLLGVFTIKKTIFPDFAADTIQVSITYPGAGADDIEQSVLLKVEEAVRNLSGIKKVVSTTWEGLGRVRIEVETGFDLDTLYNDVKVAVEGLTTLPVKAETPIVTKIEPENRVLLVTVSGDIDRLSLQRTAQSLQEALLTLPTVTKTRLLGEDDLEISIQLSESALRKYGLTFDEVSRALQGASIDVAGGSIKTRDGDISVKTRGQAYTGFDFADFVVRTNADGSRLYLRDIAEIHDGFVEDEGIVRFNGRGAITISVISEGDISSLQTSRDVRQFLAGYQSQLPVGVEAQAWGDGAYYLKSRLSMMMENMLSGGILVFLLLTLFLRMRIAFWVVVGIPVCFLGAIWLMPNPIMPVSINMLSLFGFILVLGVVVDDAIIMGESAYTSISRYGHTTDNVVAGVRRVVVPATFGVLTTMAAFLPVLFISGQASPFFHAIGLVVILCLFFSLVESKLILPAHLAHMRKMEAGKPPANKLARLQARVDRGLQGFVNTVYQPLMEKALRNRYVTLSVFVGIMIITVSVLVSPIIRFVFFPKIPSDMIEVTLNMHAGVPIADRNDTLIRLEQAAMRVDERYRQENGGEALVESIMLWSRGDDEGVILAELSKAENRSVEVEDVAGLWRNETGSIPGVQTLDFSTERHAGGSKPVYFRLSSNDNVQLQQAAAELEAQLTSYDGVYDVENTSESAIDEVILDILPGAQALGLDLASLGNQVRQGFYGEEVQKIQRGREEVKVILRYPREDRDNLTDLDRVRIRTADGSEIPFYQVATIKPGQGTSYIRRTNGKRALAVSANVDVKRIEPDAVIKDIRENFLPELYARYPDVTSGLDGASLEQKQTVEQLTVLGSMALLMIYALIAIPLRSYMQPVIIMAIIPFGLVGALIGHLLLGKSFSLMSVFGLIALAGVLVNDSLILVDFINKAKAAGKGLYEAAVFAGCERFRAIILTSLTTFLGLVPITMEKSLQAQAVSPMAISLGFGILFATAITLILTPTLYVVIAELGQGCRRLWYGERASKPLGELSVKQDQKR</sequence>
<dbReference type="InterPro" id="IPR027463">
    <property type="entry name" value="AcrB_DN_DC_subdom"/>
</dbReference>
<dbReference type="PRINTS" id="PR00702">
    <property type="entry name" value="ACRIFLAVINRP"/>
</dbReference>
<comment type="caution">
    <text evidence="2">The sequence shown here is derived from an EMBL/GenBank/DDBJ whole genome shotgun (WGS) entry which is preliminary data.</text>
</comment>
<feature type="transmembrane region" description="Helical" evidence="1">
    <location>
        <begin position="31"/>
        <end position="51"/>
    </location>
</feature>
<feature type="transmembrane region" description="Helical" evidence="1">
    <location>
        <begin position="909"/>
        <end position="929"/>
    </location>
</feature>
<feature type="transmembrane region" description="Helical" evidence="1">
    <location>
        <begin position="935"/>
        <end position="960"/>
    </location>
</feature>
<dbReference type="Gene3D" id="3.30.70.1430">
    <property type="entry name" value="Multidrug efflux transporter AcrB pore domain"/>
    <property type="match status" value="2"/>
</dbReference>
<feature type="transmembrane region" description="Helical" evidence="1">
    <location>
        <begin position="403"/>
        <end position="427"/>
    </location>
</feature>
<dbReference type="Gene3D" id="3.30.70.1320">
    <property type="entry name" value="Multidrug efflux transporter AcrB pore domain like"/>
    <property type="match status" value="1"/>
</dbReference>
<dbReference type="Gene3D" id="1.20.1640.10">
    <property type="entry name" value="Multidrug efflux transporter AcrB transmembrane domain"/>
    <property type="match status" value="2"/>
</dbReference>
<dbReference type="Pfam" id="PF00873">
    <property type="entry name" value="ACR_tran"/>
    <property type="match status" value="1"/>
</dbReference>
<dbReference type="InterPro" id="IPR001036">
    <property type="entry name" value="Acrflvin-R"/>
</dbReference>
<evidence type="ECO:0000313" key="2">
    <source>
        <dbReference type="EMBL" id="MCW7551714.1"/>
    </source>
</evidence>
<dbReference type="SUPFAM" id="SSF82866">
    <property type="entry name" value="Multidrug efflux transporter AcrB transmembrane domain"/>
    <property type="match status" value="2"/>
</dbReference>
<dbReference type="RefSeq" id="WP_262566724.1">
    <property type="nucleotide sequence ID" value="NZ_JAPFCC010000001.1"/>
</dbReference>
<evidence type="ECO:0000313" key="3">
    <source>
        <dbReference type="Proteomes" id="UP001209854"/>
    </source>
</evidence>
<gene>
    <name evidence="2" type="ORF">NX722_03455</name>
</gene>
<feature type="transmembrane region" description="Helical" evidence="1">
    <location>
        <begin position="1012"/>
        <end position="1038"/>
    </location>
</feature>
<organism evidence="2 3">
    <name type="scientific">Endozoicomonas gorgoniicola</name>
    <dbReference type="NCBI Taxonomy" id="1234144"/>
    <lineage>
        <taxon>Bacteria</taxon>
        <taxon>Pseudomonadati</taxon>
        <taxon>Pseudomonadota</taxon>
        <taxon>Gammaproteobacteria</taxon>
        <taxon>Oceanospirillales</taxon>
        <taxon>Endozoicomonadaceae</taxon>
        <taxon>Endozoicomonas</taxon>
    </lineage>
</organism>
<feature type="transmembrane region" description="Helical" evidence="1">
    <location>
        <begin position="475"/>
        <end position="498"/>
    </location>
</feature>
<feature type="transmembrane region" description="Helical" evidence="1">
    <location>
        <begin position="883"/>
        <end position="902"/>
    </location>
</feature>
<dbReference type="SUPFAM" id="SSF82714">
    <property type="entry name" value="Multidrug efflux transporter AcrB TolC docking domain, DN and DC subdomains"/>
    <property type="match status" value="2"/>
</dbReference>
<keyword evidence="1" id="KW-0812">Transmembrane</keyword>
<dbReference type="EMBL" id="JAPFCC010000001">
    <property type="protein sequence ID" value="MCW7551714.1"/>
    <property type="molecule type" value="Genomic_DNA"/>
</dbReference>
<keyword evidence="3" id="KW-1185">Reference proteome</keyword>
<feature type="transmembrane region" description="Helical" evidence="1">
    <location>
        <begin position="358"/>
        <end position="391"/>
    </location>
</feature>
<dbReference type="SUPFAM" id="SSF82693">
    <property type="entry name" value="Multidrug efflux transporter AcrB pore domain, PN1, PN2, PC1 and PC2 subdomains"/>
    <property type="match status" value="2"/>
</dbReference>
<protein>
    <submittedName>
        <fullName evidence="2">Efflux RND transporter permease subunit</fullName>
    </submittedName>
</protein>